<evidence type="ECO:0000313" key="3">
    <source>
        <dbReference type="Proteomes" id="UP000503540"/>
    </source>
</evidence>
<name>A0A6G9YG22_9NOCA</name>
<dbReference type="GO" id="GO:0003677">
    <property type="term" value="F:DNA binding"/>
    <property type="evidence" value="ECO:0007669"/>
    <property type="project" value="InterPro"/>
</dbReference>
<organism evidence="2 3">
    <name type="scientific">Nocardia arthritidis</name>
    <dbReference type="NCBI Taxonomy" id="228602"/>
    <lineage>
        <taxon>Bacteria</taxon>
        <taxon>Bacillati</taxon>
        <taxon>Actinomycetota</taxon>
        <taxon>Actinomycetes</taxon>
        <taxon>Mycobacteriales</taxon>
        <taxon>Nocardiaceae</taxon>
        <taxon>Nocardia</taxon>
    </lineage>
</organism>
<dbReference type="Pfam" id="PF19054">
    <property type="entry name" value="DUF5753"/>
    <property type="match status" value="1"/>
</dbReference>
<evidence type="ECO:0000259" key="1">
    <source>
        <dbReference type="PROSITE" id="PS50943"/>
    </source>
</evidence>
<keyword evidence="3" id="KW-1185">Reference proteome</keyword>
<dbReference type="SMART" id="SM00530">
    <property type="entry name" value="HTH_XRE"/>
    <property type="match status" value="1"/>
</dbReference>
<dbReference type="CDD" id="cd00093">
    <property type="entry name" value="HTH_XRE"/>
    <property type="match status" value="1"/>
</dbReference>
<gene>
    <name evidence="2" type="ORF">F5544_21135</name>
</gene>
<dbReference type="PROSITE" id="PS50943">
    <property type="entry name" value="HTH_CROC1"/>
    <property type="match status" value="1"/>
</dbReference>
<feature type="domain" description="HTH cro/C1-type" evidence="1">
    <location>
        <begin position="45"/>
        <end position="100"/>
    </location>
</feature>
<dbReference type="InterPro" id="IPR043917">
    <property type="entry name" value="DUF5753"/>
</dbReference>
<sequence length="322" mass="36207">MSTWETRWMRPSEVRHSVDSPFTESIDPALDGGPTVLRMVLGARLRRLREGCGISRDAAGEAIRGSHSKISRLELGRVGLRQRDLADLLTLYGVTDADERDEFEKMAKAGNASGWWHRENDWLPKWFDLYLGLEQGAQLIRCYEPRAVPELLQTPDYARALLMLAHSHEPPDAIERRVALRMRRQHILTRAKPPQLWAVVDEAALRRPVGGSAVWRAQLEYLLEAVGQPHITVQVLADDVAGPALADGAFTMLRFAEADLPDIVYLQQLTGALYLDKRSDLDAYRVVLNRLSVHAAQPEYTANLIRALTERHPDVLDEPSGS</sequence>
<dbReference type="Pfam" id="PF13560">
    <property type="entry name" value="HTH_31"/>
    <property type="match status" value="1"/>
</dbReference>
<accession>A0A6G9YG22</accession>
<dbReference type="Gene3D" id="1.10.260.40">
    <property type="entry name" value="lambda repressor-like DNA-binding domains"/>
    <property type="match status" value="1"/>
</dbReference>
<dbReference type="InterPro" id="IPR001387">
    <property type="entry name" value="Cro/C1-type_HTH"/>
</dbReference>
<reference evidence="2 3" key="1">
    <citation type="journal article" date="2019" name="ACS Chem. Biol.">
        <title>Identification and Mobilization of a Cryptic Antibiotic Biosynthesis Gene Locus from a Human-Pathogenic Nocardia Isolate.</title>
        <authorList>
            <person name="Herisse M."/>
            <person name="Ishida K."/>
            <person name="Porter J.L."/>
            <person name="Howden B."/>
            <person name="Hertweck C."/>
            <person name="Stinear T.P."/>
            <person name="Pidot S.J."/>
        </authorList>
    </citation>
    <scope>NUCLEOTIDE SEQUENCE [LARGE SCALE GENOMIC DNA]</scope>
    <source>
        <strain evidence="2 3">AUSMDU00012717</strain>
    </source>
</reference>
<evidence type="ECO:0000313" key="2">
    <source>
        <dbReference type="EMBL" id="QIS12090.1"/>
    </source>
</evidence>
<protein>
    <submittedName>
        <fullName evidence="2">Helix-turn-helix domain-containing protein</fullName>
    </submittedName>
</protein>
<dbReference type="Proteomes" id="UP000503540">
    <property type="component" value="Chromosome"/>
</dbReference>
<dbReference type="InterPro" id="IPR010982">
    <property type="entry name" value="Lambda_DNA-bd_dom_sf"/>
</dbReference>
<proteinExistence type="predicted"/>
<dbReference type="EMBL" id="CP046172">
    <property type="protein sequence ID" value="QIS12090.1"/>
    <property type="molecule type" value="Genomic_DNA"/>
</dbReference>
<dbReference type="KEGG" id="nah:F5544_21135"/>
<dbReference type="AlphaFoldDB" id="A0A6G9YG22"/>
<dbReference type="SUPFAM" id="SSF47413">
    <property type="entry name" value="lambda repressor-like DNA-binding domains"/>
    <property type="match status" value="1"/>
</dbReference>